<dbReference type="Proteomes" id="UP000664132">
    <property type="component" value="Unassembled WGS sequence"/>
</dbReference>
<keyword evidence="2" id="KW-1185">Reference proteome</keyword>
<reference evidence="1" key="1">
    <citation type="submission" date="2021-02" db="EMBL/GenBank/DDBJ databases">
        <title>Genome sequence Cadophora malorum strain M34.</title>
        <authorList>
            <person name="Stefanovic E."/>
            <person name="Vu D."/>
            <person name="Scully C."/>
            <person name="Dijksterhuis J."/>
            <person name="Roader J."/>
            <person name="Houbraken J."/>
        </authorList>
    </citation>
    <scope>NUCLEOTIDE SEQUENCE</scope>
    <source>
        <strain evidence="1">M34</strain>
    </source>
</reference>
<dbReference type="OrthoDB" id="3515983at2759"/>
<proteinExistence type="predicted"/>
<evidence type="ECO:0000313" key="1">
    <source>
        <dbReference type="EMBL" id="KAG4414585.1"/>
    </source>
</evidence>
<sequence>MSCTSSPSRSSLGEQTIFAFRDLFVLPSDATAGRTSAADASHYGCTFPPGIGSPIYSRAVNIGATLDLPVNNAIVEGIADCLDEQSSETYSYAPYQSDDKDWLLFNNSNEALPILDNDDFFIDADACVDSPPAYEPTAKVEEDNEDISLDDVLSYDRTEHEHINEAINDFELRSQDGYIPAEFSQSIQQETLLQHWQYDYQRHEWVALKFHQPPYITEPLYSIPYTTAH</sequence>
<dbReference type="EMBL" id="JAFJYH010000258">
    <property type="protein sequence ID" value="KAG4414585.1"/>
    <property type="molecule type" value="Genomic_DNA"/>
</dbReference>
<protein>
    <submittedName>
        <fullName evidence="1">Uncharacterized protein</fullName>
    </submittedName>
</protein>
<dbReference type="AlphaFoldDB" id="A0A8H7T4I2"/>
<name>A0A8H7T4I2_9HELO</name>
<evidence type="ECO:0000313" key="2">
    <source>
        <dbReference type="Proteomes" id="UP000664132"/>
    </source>
</evidence>
<accession>A0A8H7T4I2</accession>
<gene>
    <name evidence="1" type="ORF">IFR04_012283</name>
</gene>
<comment type="caution">
    <text evidence="1">The sequence shown here is derived from an EMBL/GenBank/DDBJ whole genome shotgun (WGS) entry which is preliminary data.</text>
</comment>
<organism evidence="1 2">
    <name type="scientific">Cadophora malorum</name>
    <dbReference type="NCBI Taxonomy" id="108018"/>
    <lineage>
        <taxon>Eukaryota</taxon>
        <taxon>Fungi</taxon>
        <taxon>Dikarya</taxon>
        <taxon>Ascomycota</taxon>
        <taxon>Pezizomycotina</taxon>
        <taxon>Leotiomycetes</taxon>
        <taxon>Helotiales</taxon>
        <taxon>Ploettnerulaceae</taxon>
        <taxon>Cadophora</taxon>
    </lineage>
</organism>